<organism evidence="5 6">
    <name type="scientific">Kribbella lupini</name>
    <dbReference type="NCBI Taxonomy" id="291602"/>
    <lineage>
        <taxon>Bacteria</taxon>
        <taxon>Bacillati</taxon>
        <taxon>Actinomycetota</taxon>
        <taxon>Actinomycetes</taxon>
        <taxon>Propionibacteriales</taxon>
        <taxon>Kribbellaceae</taxon>
        <taxon>Kribbella</taxon>
    </lineage>
</organism>
<dbReference type="Proteomes" id="UP001500363">
    <property type="component" value="Unassembled WGS sequence"/>
</dbReference>
<keyword evidence="2 5" id="KW-0489">Methyltransferase</keyword>
<protein>
    <submittedName>
        <fullName evidence="5">Methyltransferase domain-containing protein</fullName>
    </submittedName>
</protein>
<dbReference type="InterPro" id="IPR013216">
    <property type="entry name" value="Methyltransf_11"/>
</dbReference>
<dbReference type="PANTHER" id="PTHR44942:SF4">
    <property type="entry name" value="METHYLTRANSFERASE TYPE 11 DOMAIN-CONTAINING PROTEIN"/>
    <property type="match status" value="1"/>
</dbReference>
<comment type="caution">
    <text evidence="5">The sequence shown here is derived from an EMBL/GenBank/DDBJ whole genome shotgun (WGS) entry which is preliminary data.</text>
</comment>
<dbReference type="InterPro" id="IPR029063">
    <property type="entry name" value="SAM-dependent_MTases_sf"/>
</dbReference>
<keyword evidence="6" id="KW-1185">Reference proteome</keyword>
<evidence type="ECO:0000256" key="3">
    <source>
        <dbReference type="ARBA" id="ARBA00022679"/>
    </source>
</evidence>
<reference evidence="6" key="1">
    <citation type="journal article" date="2019" name="Int. J. Syst. Evol. Microbiol.">
        <title>The Global Catalogue of Microorganisms (GCM) 10K type strain sequencing project: providing services to taxonomists for standard genome sequencing and annotation.</title>
        <authorList>
            <consortium name="The Broad Institute Genomics Platform"/>
            <consortium name="The Broad Institute Genome Sequencing Center for Infectious Disease"/>
            <person name="Wu L."/>
            <person name="Ma J."/>
        </authorList>
    </citation>
    <scope>NUCLEOTIDE SEQUENCE [LARGE SCALE GENOMIC DNA]</scope>
    <source>
        <strain evidence="6">JCM 14303</strain>
    </source>
</reference>
<dbReference type="CDD" id="cd02440">
    <property type="entry name" value="AdoMet_MTases"/>
    <property type="match status" value="1"/>
</dbReference>
<dbReference type="EMBL" id="BAAANC010000002">
    <property type="protein sequence ID" value="GAA1540441.1"/>
    <property type="molecule type" value="Genomic_DNA"/>
</dbReference>
<feature type="domain" description="Methyltransferase type 11" evidence="4">
    <location>
        <begin position="45"/>
        <end position="135"/>
    </location>
</feature>
<evidence type="ECO:0000313" key="5">
    <source>
        <dbReference type="EMBL" id="GAA1540441.1"/>
    </source>
</evidence>
<comment type="similarity">
    <text evidence="1">Belongs to the methyltransferase superfamily.</text>
</comment>
<evidence type="ECO:0000256" key="2">
    <source>
        <dbReference type="ARBA" id="ARBA00022603"/>
    </source>
</evidence>
<name>A0ABP4MDB0_9ACTN</name>
<dbReference type="Gene3D" id="3.40.50.150">
    <property type="entry name" value="Vaccinia Virus protein VP39"/>
    <property type="match status" value="1"/>
</dbReference>
<dbReference type="GO" id="GO:0032259">
    <property type="term" value="P:methylation"/>
    <property type="evidence" value="ECO:0007669"/>
    <property type="project" value="UniProtKB-KW"/>
</dbReference>
<dbReference type="InterPro" id="IPR051052">
    <property type="entry name" value="Diverse_substrate_MTase"/>
</dbReference>
<sequence length="252" mass="27229">MHLKLHRGRMAEPTFLDRIEQTPGAVELRAESYRLLDLAPGQTLVDVACGCGHAAAELVDAGVKTIGVDSDPAAIAVASARIPGAMFHVARSDELPLADGSVDGYRAARLFHLLEDPQPTLAEAYRVLRPGGRAVLAGQDHGFLLIDSSDQDLTDVILLGLESRSVAPRAARSFRDWLLDTGFHDPEVVVHNQVVTGHDVMAEQLEMAAAAAVDRALITRDDADGWLAEQHDRARRDRFLAVLPTLLVAATR</sequence>
<dbReference type="SUPFAM" id="SSF53335">
    <property type="entry name" value="S-adenosyl-L-methionine-dependent methyltransferases"/>
    <property type="match status" value="1"/>
</dbReference>
<dbReference type="GO" id="GO:0008168">
    <property type="term" value="F:methyltransferase activity"/>
    <property type="evidence" value="ECO:0007669"/>
    <property type="project" value="UniProtKB-KW"/>
</dbReference>
<evidence type="ECO:0000259" key="4">
    <source>
        <dbReference type="Pfam" id="PF08241"/>
    </source>
</evidence>
<evidence type="ECO:0000256" key="1">
    <source>
        <dbReference type="ARBA" id="ARBA00008361"/>
    </source>
</evidence>
<dbReference type="PANTHER" id="PTHR44942">
    <property type="entry name" value="METHYLTRANSF_11 DOMAIN-CONTAINING PROTEIN"/>
    <property type="match status" value="1"/>
</dbReference>
<accession>A0ABP4MDB0</accession>
<keyword evidence="3" id="KW-0808">Transferase</keyword>
<proteinExistence type="inferred from homology"/>
<gene>
    <name evidence="5" type="ORF">GCM10009741_49060</name>
</gene>
<evidence type="ECO:0000313" key="6">
    <source>
        <dbReference type="Proteomes" id="UP001500363"/>
    </source>
</evidence>
<dbReference type="Pfam" id="PF08241">
    <property type="entry name" value="Methyltransf_11"/>
    <property type="match status" value="1"/>
</dbReference>